<dbReference type="AlphaFoldDB" id="A0A0C9RUP9"/>
<dbReference type="GO" id="GO:0046872">
    <property type="term" value="F:metal ion binding"/>
    <property type="evidence" value="ECO:0007669"/>
    <property type="project" value="UniProtKB-KW"/>
</dbReference>
<evidence type="ECO:0000256" key="1">
    <source>
        <dbReference type="ARBA" id="ARBA00001968"/>
    </source>
</evidence>
<name>A0A0C9RUP9_9HYME</name>
<reference evidence="4" key="1">
    <citation type="submission" date="2015-01" db="EMBL/GenBank/DDBJ databases">
        <title>Transcriptome Assembly of Fopius arisanus.</title>
        <authorList>
            <person name="Geib S."/>
        </authorList>
    </citation>
    <scope>NUCLEOTIDE SEQUENCE</scope>
</reference>
<evidence type="ECO:0000313" key="4">
    <source>
        <dbReference type="EMBL" id="JAG82352.1"/>
    </source>
</evidence>
<dbReference type="Pfam" id="PF13359">
    <property type="entry name" value="DDE_Tnp_4"/>
    <property type="match status" value="1"/>
</dbReference>
<evidence type="ECO:0000259" key="3">
    <source>
        <dbReference type="Pfam" id="PF13359"/>
    </source>
</evidence>
<sequence>MGIKTVSVVISETMNVLWLTLTSVHMPVPSVSDFLKISQNFQNKWNFPHCIGAIDRHHVAVKKPYNSGKLYYNFKGYYSIVLQAVVDANYRYIFIDVGGFGSQHDSANFKDL</sequence>
<feature type="domain" description="DDE Tnp4" evidence="3">
    <location>
        <begin position="54"/>
        <end position="107"/>
    </location>
</feature>
<comment type="cofactor">
    <cofactor evidence="1">
        <name>a divalent metal cation</name>
        <dbReference type="ChEBI" id="CHEBI:60240"/>
    </cofactor>
</comment>
<proteinExistence type="predicted"/>
<dbReference type="EMBL" id="GBYB01012585">
    <property type="protein sequence ID" value="JAG82352.1"/>
    <property type="molecule type" value="Transcribed_RNA"/>
</dbReference>
<organism evidence="4">
    <name type="scientific">Fopius arisanus</name>
    <dbReference type="NCBI Taxonomy" id="64838"/>
    <lineage>
        <taxon>Eukaryota</taxon>
        <taxon>Metazoa</taxon>
        <taxon>Ecdysozoa</taxon>
        <taxon>Arthropoda</taxon>
        <taxon>Hexapoda</taxon>
        <taxon>Insecta</taxon>
        <taxon>Pterygota</taxon>
        <taxon>Neoptera</taxon>
        <taxon>Endopterygota</taxon>
        <taxon>Hymenoptera</taxon>
        <taxon>Apocrita</taxon>
        <taxon>Ichneumonoidea</taxon>
        <taxon>Braconidae</taxon>
        <taxon>Opiinae</taxon>
        <taxon>Fopius</taxon>
    </lineage>
</organism>
<dbReference type="InterPro" id="IPR027806">
    <property type="entry name" value="HARBI1_dom"/>
</dbReference>
<evidence type="ECO:0000256" key="2">
    <source>
        <dbReference type="ARBA" id="ARBA00022723"/>
    </source>
</evidence>
<keyword evidence="2" id="KW-0479">Metal-binding</keyword>
<gene>
    <name evidence="4" type="primary">harbi1_1</name>
    <name evidence="4" type="ORF">g.9708</name>
</gene>
<accession>A0A0C9RUP9</accession>
<protein>
    <submittedName>
        <fullName evidence="4">Harbi1_1 protein</fullName>
    </submittedName>
</protein>